<comment type="caution">
    <text evidence="2">The sequence shown here is derived from an EMBL/GenBank/DDBJ whole genome shotgun (WGS) entry which is preliminary data.</text>
</comment>
<protein>
    <submittedName>
        <fullName evidence="2">Ribosomal large subunit pseudouridine synthase A</fullName>
        <ecNumber evidence="2">5.4.99.28</ecNumber>
    </submittedName>
</protein>
<dbReference type="CDD" id="cd02869">
    <property type="entry name" value="PseudoU_synth_RluA_like"/>
    <property type="match status" value="1"/>
</dbReference>
<reference evidence="2" key="1">
    <citation type="submission" date="2014-02" db="EMBL/GenBank/DDBJ databases">
        <title>Expanding our view of genomic diversity in Candidatus Accumulibacter clades.</title>
        <authorList>
            <person name="Skennerton C.T."/>
            <person name="Barr J.J."/>
            <person name="Slater F.R."/>
            <person name="Bond P.L."/>
            <person name="Tyson G.W."/>
        </authorList>
    </citation>
    <scope>NUCLEOTIDE SEQUENCE [LARGE SCALE GENOMIC DNA]</scope>
</reference>
<keyword evidence="3" id="KW-1185">Reference proteome</keyword>
<keyword evidence="2" id="KW-0413">Isomerase</keyword>
<dbReference type="Gene3D" id="3.30.2350.10">
    <property type="entry name" value="Pseudouridine synthase"/>
    <property type="match status" value="1"/>
</dbReference>
<evidence type="ECO:0000259" key="1">
    <source>
        <dbReference type="Pfam" id="PF00849"/>
    </source>
</evidence>
<dbReference type="GO" id="GO:0160151">
    <property type="term" value="F:tRNA pseudouridine(32) synthase activity"/>
    <property type="evidence" value="ECO:0007669"/>
    <property type="project" value="UniProtKB-EC"/>
</dbReference>
<sequence>MNAVKTAFPTIPAIPASADPLRGTPEILYRDAALLVVDKPAGLLTVPGRGEDKQDCLSARLQAEFADALIVHRLDMHTSGVVVLARGKEMQRRLSSQFANRQVEKRYVAVVAGELLVASGEIDLPLSADWPRRPRQKVDPLAGKPSLTRYRVLAHDPTANRSRLLLIPLTGRTHQLRVHLLAIGHPIIGDALYGGTDLAPEDTRLLLHAETLAFAHPESRQPLQFFCPAPF</sequence>
<gene>
    <name evidence="2" type="primary">rluA</name>
    <name evidence="2" type="ORF">AW11_02656</name>
</gene>
<dbReference type="EC" id="5.4.99.28" evidence="2"/>
<dbReference type="InterPro" id="IPR006145">
    <property type="entry name" value="PsdUridine_synth_RsuA/RluA"/>
</dbReference>
<accession>A0A011NX71</accession>
<dbReference type="AlphaFoldDB" id="A0A011NX71"/>
<dbReference type="STRING" id="1454004.AW11_02656"/>
<dbReference type="Proteomes" id="UP000022141">
    <property type="component" value="Unassembled WGS sequence"/>
</dbReference>
<dbReference type="PATRIC" id="fig|1454004.3.peg.2747"/>
<dbReference type="InterPro" id="IPR020103">
    <property type="entry name" value="PsdUridine_synth_cat_dom_sf"/>
</dbReference>
<dbReference type="Pfam" id="PF00849">
    <property type="entry name" value="PseudoU_synth_2"/>
    <property type="match status" value="1"/>
</dbReference>
<feature type="domain" description="Pseudouridine synthase RsuA/RluA-like" evidence="1">
    <location>
        <begin position="34"/>
        <end position="181"/>
    </location>
</feature>
<dbReference type="PROSITE" id="PS01129">
    <property type="entry name" value="PSI_RLU"/>
    <property type="match status" value="1"/>
</dbReference>
<dbReference type="PANTHER" id="PTHR21600:SF89">
    <property type="entry name" value="RIBOSOMAL LARGE SUBUNIT PSEUDOURIDINE SYNTHASE A"/>
    <property type="match status" value="1"/>
</dbReference>
<organism evidence="2 3">
    <name type="scientific">Accumulibacter regalis</name>
    <dbReference type="NCBI Taxonomy" id="522306"/>
    <lineage>
        <taxon>Bacteria</taxon>
        <taxon>Pseudomonadati</taxon>
        <taxon>Pseudomonadota</taxon>
        <taxon>Betaproteobacteria</taxon>
        <taxon>Candidatus Accumulibacter</taxon>
    </lineage>
</organism>
<dbReference type="EMBL" id="JEMY01000035">
    <property type="protein sequence ID" value="EXI87308.1"/>
    <property type="molecule type" value="Genomic_DNA"/>
</dbReference>
<dbReference type="SUPFAM" id="SSF55120">
    <property type="entry name" value="Pseudouridine synthase"/>
    <property type="match status" value="1"/>
</dbReference>
<dbReference type="InterPro" id="IPR006224">
    <property type="entry name" value="PsdUridine_synth_RluA-like_CS"/>
</dbReference>
<dbReference type="GO" id="GO:0003723">
    <property type="term" value="F:RNA binding"/>
    <property type="evidence" value="ECO:0007669"/>
    <property type="project" value="InterPro"/>
</dbReference>
<name>A0A011NX71_ACCRE</name>
<dbReference type="eggNOG" id="COG0564">
    <property type="taxonomic scope" value="Bacteria"/>
</dbReference>
<evidence type="ECO:0000313" key="2">
    <source>
        <dbReference type="EMBL" id="EXI87308.1"/>
    </source>
</evidence>
<dbReference type="GO" id="GO:0000455">
    <property type="term" value="P:enzyme-directed rRNA pseudouridine synthesis"/>
    <property type="evidence" value="ECO:0007669"/>
    <property type="project" value="TreeGrafter"/>
</dbReference>
<dbReference type="InterPro" id="IPR050188">
    <property type="entry name" value="RluA_PseudoU_synthase"/>
</dbReference>
<evidence type="ECO:0000313" key="3">
    <source>
        <dbReference type="Proteomes" id="UP000022141"/>
    </source>
</evidence>
<proteinExistence type="predicted"/>
<dbReference type="PANTHER" id="PTHR21600">
    <property type="entry name" value="MITOCHONDRIAL RNA PSEUDOURIDINE SYNTHASE"/>
    <property type="match status" value="1"/>
</dbReference>